<proteinExistence type="predicted"/>
<keyword evidence="5" id="KW-0464">Manganese</keyword>
<dbReference type="Gene3D" id="3.90.1640.10">
    <property type="entry name" value="inorganic pyrophosphatase (n-terminal core)"/>
    <property type="match status" value="1"/>
</dbReference>
<keyword evidence="4 9" id="KW-0378">Hydrolase</keyword>
<evidence type="ECO:0000256" key="4">
    <source>
        <dbReference type="ARBA" id="ARBA00022801"/>
    </source>
</evidence>
<sequence>MAAYVVGHKNPDTDSIASAIAVADLMTKRGIEAVAAAQGKTTPETDFVLGKFGVKAPEIISDATGKQIILVDHSDLAQSLENLSKGEILGVVDHHKLGDVTTPNPLEMWVWPVGCTGTVIASMYDFYGVEMPKAIAGIVLCAILSDTVMFKSPTCTPADKAACDKLAKIAGVADMMALGMEMFKVKSAVDGTPIRELVFRDYKDFNMSGSAVGIGQLEVVDLAILDKYKAELQADIAKVKAEKGLHSVFLLLTDIMKEGSEMLIVSDDVSVVEKAFGVKPAGTSVWLPGVMSRKKDVVPKFEKVFGA</sequence>
<evidence type="ECO:0000256" key="5">
    <source>
        <dbReference type="ARBA" id="ARBA00023211"/>
    </source>
</evidence>
<evidence type="ECO:0000259" key="8">
    <source>
        <dbReference type="SMART" id="SM01131"/>
    </source>
</evidence>
<evidence type="ECO:0000313" key="9">
    <source>
        <dbReference type="EMBL" id="HGG93227.1"/>
    </source>
</evidence>
<comment type="caution">
    <text evidence="9">The sequence shown here is derived from an EMBL/GenBank/DDBJ whole genome shotgun (WGS) entry which is preliminary data.</text>
</comment>
<gene>
    <name evidence="9" type="ORF">ENR59_09805</name>
</gene>
<evidence type="ECO:0000256" key="6">
    <source>
        <dbReference type="ARBA" id="ARBA00032535"/>
    </source>
</evidence>
<evidence type="ECO:0000256" key="3">
    <source>
        <dbReference type="ARBA" id="ARBA00022723"/>
    </source>
</evidence>
<dbReference type="GO" id="GO:0046872">
    <property type="term" value="F:metal ion binding"/>
    <property type="evidence" value="ECO:0007669"/>
    <property type="project" value="UniProtKB-KW"/>
</dbReference>
<organism evidence="9">
    <name type="scientific">Fundidesulfovibrio putealis</name>
    <dbReference type="NCBI Taxonomy" id="270496"/>
    <lineage>
        <taxon>Bacteria</taxon>
        <taxon>Pseudomonadati</taxon>
        <taxon>Thermodesulfobacteriota</taxon>
        <taxon>Desulfovibrionia</taxon>
        <taxon>Desulfovibrionales</taxon>
        <taxon>Desulfovibrionaceae</taxon>
        <taxon>Fundidesulfovibrio</taxon>
    </lineage>
</organism>
<dbReference type="SUPFAM" id="SSF64182">
    <property type="entry name" value="DHH phosphoesterases"/>
    <property type="match status" value="1"/>
</dbReference>
<protein>
    <recommendedName>
        <fullName evidence="2">inorganic diphosphatase</fullName>
        <ecNumber evidence="2">3.6.1.1</ecNumber>
    </recommendedName>
    <alternativeName>
        <fullName evidence="6">Pyrophosphate phospho-hydrolase</fullName>
    </alternativeName>
</protein>
<comment type="cofactor">
    <cofactor evidence="1">
        <name>Mn(2+)</name>
        <dbReference type="ChEBI" id="CHEBI:29035"/>
    </cofactor>
</comment>
<dbReference type="InterPro" id="IPR004097">
    <property type="entry name" value="DHHA2"/>
</dbReference>
<dbReference type="GO" id="GO:0004427">
    <property type="term" value="F:inorganic diphosphate phosphatase activity"/>
    <property type="evidence" value="ECO:0007669"/>
    <property type="project" value="UniProtKB-EC"/>
</dbReference>
<evidence type="ECO:0000256" key="2">
    <source>
        <dbReference type="ARBA" id="ARBA00012146"/>
    </source>
</evidence>
<feature type="domain" description="DHHA2" evidence="8">
    <location>
        <begin position="179"/>
        <end position="305"/>
    </location>
</feature>
<dbReference type="Gene3D" id="3.10.310.20">
    <property type="entry name" value="DHHA2 domain"/>
    <property type="match status" value="1"/>
</dbReference>
<dbReference type="GO" id="GO:0005737">
    <property type="term" value="C:cytoplasm"/>
    <property type="evidence" value="ECO:0007669"/>
    <property type="project" value="InterPro"/>
</dbReference>
<dbReference type="PANTHER" id="PTHR12112">
    <property type="entry name" value="BNIP - RELATED"/>
    <property type="match status" value="1"/>
</dbReference>
<dbReference type="Pfam" id="PF01368">
    <property type="entry name" value="DHH"/>
    <property type="match status" value="1"/>
</dbReference>
<evidence type="ECO:0000256" key="7">
    <source>
        <dbReference type="ARBA" id="ARBA00047820"/>
    </source>
</evidence>
<dbReference type="PANTHER" id="PTHR12112:SF22">
    <property type="entry name" value="MANGANESE-DEPENDENT INORGANIC PYROPHOSPHATASE-RELATED"/>
    <property type="match status" value="1"/>
</dbReference>
<name>A0A7C4AI39_9BACT</name>
<dbReference type="InterPro" id="IPR001667">
    <property type="entry name" value="DDH_dom"/>
</dbReference>
<dbReference type="FunFam" id="3.90.1640.10:FF:000001">
    <property type="entry name" value="Probable manganese-dependent inorganic pyrophosphatase"/>
    <property type="match status" value="1"/>
</dbReference>
<dbReference type="EMBL" id="DSRP01000683">
    <property type="protein sequence ID" value="HGG93227.1"/>
    <property type="molecule type" value="Genomic_DNA"/>
</dbReference>
<dbReference type="EC" id="3.6.1.1" evidence="2"/>
<dbReference type="NCBIfam" id="NF003877">
    <property type="entry name" value="PRK05427.1"/>
    <property type="match status" value="1"/>
</dbReference>
<accession>A0A7C4AI39</accession>
<dbReference type="AlphaFoldDB" id="A0A7C4AI39"/>
<dbReference type="SMART" id="SM01131">
    <property type="entry name" value="DHHA2"/>
    <property type="match status" value="1"/>
</dbReference>
<evidence type="ECO:0000256" key="1">
    <source>
        <dbReference type="ARBA" id="ARBA00001936"/>
    </source>
</evidence>
<keyword evidence="3" id="KW-0479">Metal-binding</keyword>
<dbReference type="InterPro" id="IPR038222">
    <property type="entry name" value="DHHA2_dom_sf"/>
</dbReference>
<dbReference type="Pfam" id="PF02833">
    <property type="entry name" value="DHHA2"/>
    <property type="match status" value="1"/>
</dbReference>
<comment type="catalytic activity">
    <reaction evidence="7">
        <text>diphosphate + H2O = 2 phosphate + H(+)</text>
        <dbReference type="Rhea" id="RHEA:24576"/>
        <dbReference type="ChEBI" id="CHEBI:15377"/>
        <dbReference type="ChEBI" id="CHEBI:15378"/>
        <dbReference type="ChEBI" id="CHEBI:33019"/>
        <dbReference type="ChEBI" id="CHEBI:43474"/>
        <dbReference type="EC" id="3.6.1.1"/>
    </reaction>
</comment>
<dbReference type="InterPro" id="IPR038763">
    <property type="entry name" value="DHH_sf"/>
</dbReference>
<reference evidence="9" key="1">
    <citation type="journal article" date="2020" name="mSystems">
        <title>Genome- and Community-Level Interaction Insights into Carbon Utilization and Element Cycling Functions of Hydrothermarchaeota in Hydrothermal Sediment.</title>
        <authorList>
            <person name="Zhou Z."/>
            <person name="Liu Y."/>
            <person name="Xu W."/>
            <person name="Pan J."/>
            <person name="Luo Z.H."/>
            <person name="Li M."/>
        </authorList>
    </citation>
    <scope>NUCLEOTIDE SEQUENCE [LARGE SCALE GENOMIC DNA]</scope>
    <source>
        <strain evidence="9">SpSt-413</strain>
    </source>
</reference>